<evidence type="ECO:0000313" key="13">
    <source>
        <dbReference type="EMBL" id="KAK4386793.1"/>
    </source>
</evidence>
<dbReference type="PROSITE" id="PS00497">
    <property type="entry name" value="TYROSINASE_1"/>
    <property type="match status" value="1"/>
</dbReference>
<dbReference type="PIRSF" id="PIRSF000290">
    <property type="entry name" value="PPO_plant"/>
    <property type="match status" value="1"/>
</dbReference>
<dbReference type="PROSITE" id="PS00498">
    <property type="entry name" value="TYROSINASE_2"/>
    <property type="match status" value="1"/>
</dbReference>
<evidence type="ECO:0000256" key="6">
    <source>
        <dbReference type="ARBA" id="ARBA00023157"/>
    </source>
</evidence>
<feature type="binding site" evidence="7">
    <location>
        <position position="224"/>
    </location>
    <ligand>
        <name>Cu cation</name>
        <dbReference type="ChEBI" id="CHEBI:23378"/>
        <label>A</label>
    </ligand>
</feature>
<evidence type="ECO:0000256" key="2">
    <source>
        <dbReference type="ARBA" id="ARBA00022723"/>
    </source>
</evidence>
<keyword evidence="6 8" id="KW-1015">Disulfide bond</keyword>
<evidence type="ECO:0000259" key="11">
    <source>
        <dbReference type="PROSITE" id="PS00497"/>
    </source>
</evidence>
<evidence type="ECO:0000256" key="7">
    <source>
        <dbReference type="PIRSR" id="PIRSR000290-1"/>
    </source>
</evidence>
<evidence type="ECO:0000256" key="4">
    <source>
        <dbReference type="ARBA" id="ARBA00023002"/>
    </source>
</evidence>
<feature type="binding site" evidence="7">
    <location>
        <position position="351"/>
    </location>
    <ligand>
        <name>Cu cation</name>
        <dbReference type="ChEBI" id="CHEBI:23378"/>
        <label>B</label>
    </ligand>
</feature>
<dbReference type="GO" id="GO:0004097">
    <property type="term" value="F:catechol oxidase activity"/>
    <property type="evidence" value="ECO:0007669"/>
    <property type="project" value="InterPro"/>
</dbReference>
<dbReference type="EMBL" id="JACGWL010000015">
    <property type="protein sequence ID" value="KAK4386793.1"/>
    <property type="molecule type" value="Genomic_DNA"/>
</dbReference>
<feature type="binding site" evidence="7">
    <location>
        <position position="347"/>
    </location>
    <ligand>
        <name>Cu cation</name>
        <dbReference type="ChEBI" id="CHEBI:23378"/>
        <label>B</label>
    </ligand>
</feature>
<evidence type="ECO:0000256" key="8">
    <source>
        <dbReference type="PIRSR" id="PIRSR000290-2"/>
    </source>
</evidence>
<name>A0AAE2BIM2_9LAMI</name>
<dbReference type="InterPro" id="IPR008922">
    <property type="entry name" value="Di-copper_centre_dom_sf"/>
</dbReference>
<dbReference type="GO" id="GO:0046148">
    <property type="term" value="P:pigment biosynthetic process"/>
    <property type="evidence" value="ECO:0007669"/>
    <property type="project" value="InterPro"/>
</dbReference>
<evidence type="ECO:0000259" key="12">
    <source>
        <dbReference type="PROSITE" id="PS00498"/>
    </source>
</evidence>
<dbReference type="SUPFAM" id="SSF48056">
    <property type="entry name" value="Di-copper centre-containing domain"/>
    <property type="match status" value="1"/>
</dbReference>
<reference evidence="13" key="2">
    <citation type="journal article" date="2024" name="Plant">
        <title>Genomic evolution and insights into agronomic trait innovations of Sesamum species.</title>
        <authorList>
            <person name="Miao H."/>
            <person name="Wang L."/>
            <person name="Qu L."/>
            <person name="Liu H."/>
            <person name="Sun Y."/>
            <person name="Le M."/>
            <person name="Wang Q."/>
            <person name="Wei S."/>
            <person name="Zheng Y."/>
            <person name="Lin W."/>
            <person name="Duan Y."/>
            <person name="Cao H."/>
            <person name="Xiong S."/>
            <person name="Wang X."/>
            <person name="Wei L."/>
            <person name="Li C."/>
            <person name="Ma Q."/>
            <person name="Ju M."/>
            <person name="Zhao R."/>
            <person name="Li G."/>
            <person name="Mu C."/>
            <person name="Tian Q."/>
            <person name="Mei H."/>
            <person name="Zhang T."/>
            <person name="Gao T."/>
            <person name="Zhang H."/>
        </authorList>
    </citation>
    <scope>NUCLEOTIDE SEQUENCE</scope>
    <source>
        <strain evidence="13">K16</strain>
    </source>
</reference>
<sequence length="605" mass="68718">MHASVASNTHTYIKKLAMSSSLPCSWATPILPSSSSSYSSSRVVYSNPTAPENAKPRRRFSCRAKNDNQNAESSNKFDRRDVLIGLGGLYGAASSINPLESSAAPIPQPELNTCRTATNINNGQPVPYSCCPPINNTIVDFRLPARPVVYERPAAHLVNAQYISRFNLALQRMRALPDSDPRSFTQQANVHCAYCNGAYTYPSGTGTQRLEIQVHNCWLFFPFHRWYLYFFERILGSLINDPTFRMPYWNWDSPDGMYTPSMYLNQRQYPALFNERRNQRNMTRPADLGYFGTDNNLTPSQTADNNCVIMYNEMIRNANLLEHFMGEPLRRGDPINPGAGTHEAGSHTAIHIWGGDPRQPSGEDLGNFYSAGRDPLFYAHHANVDRMWTIWRDRRGNLPRDFSDPDYLNTQFLFYNENRQLVRVRVGDCVDNLRLEYANQTRGVNIPWTSCRPRARVSGTRAAKKVEAPKLDAVEFPLKLDKITKVLVPRPKKSRSKEEKDKEVEVLLISGIEVDTEQFVKFDVFVDEEEDDFVNLAKAEYTGTFAQVPHKHETPLQIKTSRYLEVTQQLEDLGVDDDDEILVILVPRAGDITIGSIKIVYNPSN</sequence>
<evidence type="ECO:0000256" key="9">
    <source>
        <dbReference type="PIRSR" id="PIRSR000290-3"/>
    </source>
</evidence>
<feature type="disulfide bond" evidence="8">
    <location>
        <begin position="130"/>
        <end position="192"/>
    </location>
</feature>
<evidence type="ECO:0000256" key="1">
    <source>
        <dbReference type="ARBA" id="ARBA00009928"/>
    </source>
</evidence>
<dbReference type="InterPro" id="IPR022740">
    <property type="entry name" value="Polyphenol_oxidase_C"/>
</dbReference>
<dbReference type="PRINTS" id="PR00092">
    <property type="entry name" value="TYROSINASE"/>
</dbReference>
<feature type="binding site" evidence="7">
    <location>
        <position position="191"/>
    </location>
    <ligand>
        <name>Cu cation</name>
        <dbReference type="ChEBI" id="CHEBI:23378"/>
        <label>A</label>
    </ligand>
</feature>
<evidence type="ECO:0000256" key="10">
    <source>
        <dbReference type="SAM" id="MobiDB-lite"/>
    </source>
</evidence>
<feature type="binding site" evidence="7">
    <location>
        <position position="381"/>
    </location>
    <ligand>
        <name>Cu cation</name>
        <dbReference type="ChEBI" id="CHEBI:23378"/>
        <label>B</label>
    </ligand>
</feature>
<feature type="domain" description="Tyrosinase copper-binding" evidence="11">
    <location>
        <begin position="215"/>
        <end position="232"/>
    </location>
</feature>
<keyword evidence="3" id="KW-0883">Thioether bond</keyword>
<dbReference type="InterPro" id="IPR016213">
    <property type="entry name" value="Polyphenol_oxidase"/>
</dbReference>
<feature type="disulfide bond" evidence="8">
    <location>
        <begin position="114"/>
        <end position="131"/>
    </location>
</feature>
<comment type="cofactor">
    <cofactor evidence="7">
        <name>Cu(2+)</name>
        <dbReference type="ChEBI" id="CHEBI:29036"/>
    </cofactor>
    <text evidence="7">Binds 2 copper ions per subunit.</text>
</comment>
<feature type="binding site" evidence="7">
    <location>
        <position position="215"/>
    </location>
    <ligand>
        <name>Cu cation</name>
        <dbReference type="ChEBI" id="CHEBI:23378"/>
        <label>A</label>
    </ligand>
</feature>
<feature type="cross-link" description="2'-(S-cysteinyl)-histidine (Cys-His)" evidence="9">
    <location>
        <begin position="195"/>
        <end position="215"/>
    </location>
</feature>
<feature type="compositionally biased region" description="Low complexity" evidence="10">
    <location>
        <begin position="33"/>
        <end position="46"/>
    </location>
</feature>
<dbReference type="AlphaFoldDB" id="A0AAE2BIM2"/>
<keyword evidence="4" id="KW-0560">Oxidoreductase</keyword>
<feature type="region of interest" description="Disordered" evidence="10">
    <location>
        <begin position="32"/>
        <end position="58"/>
    </location>
</feature>
<dbReference type="GO" id="GO:0046872">
    <property type="term" value="F:metal ion binding"/>
    <property type="evidence" value="ECO:0007669"/>
    <property type="project" value="UniProtKB-KW"/>
</dbReference>
<dbReference type="Proteomes" id="UP001289374">
    <property type="component" value="Unassembled WGS sequence"/>
</dbReference>
<dbReference type="Gene3D" id="1.10.1280.10">
    <property type="entry name" value="Di-copper center containing domain from catechol oxidase"/>
    <property type="match status" value="1"/>
</dbReference>
<evidence type="ECO:0000313" key="14">
    <source>
        <dbReference type="Proteomes" id="UP001289374"/>
    </source>
</evidence>
<reference evidence="13" key="1">
    <citation type="submission" date="2020-06" db="EMBL/GenBank/DDBJ databases">
        <authorList>
            <person name="Li T."/>
            <person name="Hu X."/>
            <person name="Zhang T."/>
            <person name="Song X."/>
            <person name="Zhang H."/>
            <person name="Dai N."/>
            <person name="Sheng W."/>
            <person name="Hou X."/>
            <person name="Wei L."/>
        </authorList>
    </citation>
    <scope>NUCLEOTIDE SEQUENCE</scope>
    <source>
        <strain evidence="13">K16</strain>
        <tissue evidence="13">Leaf</tissue>
    </source>
</reference>
<dbReference type="InterPro" id="IPR002227">
    <property type="entry name" value="Tyrosinase_Cu-bd"/>
</dbReference>
<protein>
    <submittedName>
        <fullName evidence="13">Polyphenol oxidase II, chloroplastic</fullName>
    </submittedName>
</protein>
<dbReference type="PANTHER" id="PTHR11474">
    <property type="entry name" value="TYROSINASE FAMILY MEMBER"/>
    <property type="match status" value="1"/>
</dbReference>
<accession>A0AAE2BIM2</accession>
<feature type="domain" description="Tyrosinase copper-binding" evidence="12">
    <location>
        <begin position="374"/>
        <end position="385"/>
    </location>
</feature>
<gene>
    <name evidence="13" type="ORF">Sango_2549900</name>
</gene>
<comment type="similarity">
    <text evidence="1">Belongs to the tyrosinase family.</text>
</comment>
<dbReference type="InterPro" id="IPR022739">
    <property type="entry name" value="Polyphenol_oxidase_cen"/>
</dbReference>
<evidence type="ECO:0000256" key="3">
    <source>
        <dbReference type="ARBA" id="ARBA00022784"/>
    </source>
</evidence>
<dbReference type="PANTHER" id="PTHR11474:SF95">
    <property type="entry name" value="POLYPHENOL OXIDASE, CHLOROPLASTIC-LIKE"/>
    <property type="match status" value="1"/>
</dbReference>
<dbReference type="Pfam" id="PF12142">
    <property type="entry name" value="PPO1_DWL"/>
    <property type="match status" value="1"/>
</dbReference>
<comment type="caution">
    <text evidence="13">The sequence shown here is derived from an EMBL/GenBank/DDBJ whole genome shotgun (WGS) entry which is preliminary data.</text>
</comment>
<dbReference type="Pfam" id="PF00264">
    <property type="entry name" value="Tyrosinase"/>
    <property type="match status" value="1"/>
</dbReference>
<dbReference type="InterPro" id="IPR050316">
    <property type="entry name" value="Tyrosinase/Hemocyanin"/>
</dbReference>
<evidence type="ECO:0000256" key="5">
    <source>
        <dbReference type="ARBA" id="ARBA00023008"/>
    </source>
</evidence>
<keyword evidence="5 7" id="KW-0186">Copper</keyword>
<keyword evidence="14" id="KW-1185">Reference proteome</keyword>
<keyword evidence="2 7" id="KW-0479">Metal-binding</keyword>
<proteinExistence type="inferred from homology"/>
<dbReference type="Pfam" id="PF12143">
    <property type="entry name" value="PPO1_KFDV"/>
    <property type="match status" value="1"/>
</dbReference>
<organism evidence="13 14">
    <name type="scientific">Sesamum angolense</name>
    <dbReference type="NCBI Taxonomy" id="2727404"/>
    <lineage>
        <taxon>Eukaryota</taxon>
        <taxon>Viridiplantae</taxon>
        <taxon>Streptophyta</taxon>
        <taxon>Embryophyta</taxon>
        <taxon>Tracheophyta</taxon>
        <taxon>Spermatophyta</taxon>
        <taxon>Magnoliopsida</taxon>
        <taxon>eudicotyledons</taxon>
        <taxon>Gunneridae</taxon>
        <taxon>Pentapetalae</taxon>
        <taxon>asterids</taxon>
        <taxon>lamiids</taxon>
        <taxon>Lamiales</taxon>
        <taxon>Pedaliaceae</taxon>
        <taxon>Sesamum</taxon>
    </lineage>
</organism>